<dbReference type="RefSeq" id="WP_145389910.1">
    <property type="nucleotide sequence ID" value="NZ_CP037423.1"/>
</dbReference>
<accession>A0A518HXQ4</accession>
<evidence type="ECO:0000259" key="1">
    <source>
        <dbReference type="Pfam" id="PF07791"/>
    </source>
</evidence>
<feature type="domain" description="Immunity MXAN-0049 protein" evidence="1">
    <location>
        <begin position="49"/>
        <end position="183"/>
    </location>
</feature>
<reference evidence="2 3" key="1">
    <citation type="submission" date="2019-03" db="EMBL/GenBank/DDBJ databases">
        <title>Deep-cultivation of Planctomycetes and their phenomic and genomic characterization uncovers novel biology.</title>
        <authorList>
            <person name="Wiegand S."/>
            <person name="Jogler M."/>
            <person name="Boedeker C."/>
            <person name="Pinto D."/>
            <person name="Vollmers J."/>
            <person name="Rivas-Marin E."/>
            <person name="Kohn T."/>
            <person name="Peeters S.H."/>
            <person name="Heuer A."/>
            <person name="Rast P."/>
            <person name="Oberbeckmann S."/>
            <person name="Bunk B."/>
            <person name="Jeske O."/>
            <person name="Meyerdierks A."/>
            <person name="Storesund J.E."/>
            <person name="Kallscheuer N."/>
            <person name="Luecker S."/>
            <person name="Lage O.M."/>
            <person name="Pohl T."/>
            <person name="Merkel B.J."/>
            <person name="Hornburger P."/>
            <person name="Mueller R.-W."/>
            <person name="Bruemmer F."/>
            <person name="Labrenz M."/>
            <person name="Spormann A.M."/>
            <person name="Op den Camp H."/>
            <person name="Overmann J."/>
            <person name="Amann R."/>
            <person name="Jetten M.S.M."/>
            <person name="Mascher T."/>
            <person name="Medema M.H."/>
            <person name="Devos D.P."/>
            <person name="Kaster A.-K."/>
            <person name="Ovreas L."/>
            <person name="Rohde M."/>
            <person name="Galperin M.Y."/>
            <person name="Jogler C."/>
        </authorList>
    </citation>
    <scope>NUCLEOTIDE SEQUENCE [LARGE SCALE GENOMIC DNA]</scope>
    <source>
        <strain evidence="2 3">Enr13</strain>
    </source>
</reference>
<dbReference type="AlphaFoldDB" id="A0A518HXQ4"/>
<evidence type="ECO:0000313" key="3">
    <source>
        <dbReference type="Proteomes" id="UP000319004"/>
    </source>
</evidence>
<name>A0A518HXQ4_9BACT</name>
<dbReference type="EMBL" id="CP037423">
    <property type="protein sequence ID" value="QDV45639.1"/>
    <property type="molecule type" value="Genomic_DNA"/>
</dbReference>
<dbReference type="Proteomes" id="UP000319004">
    <property type="component" value="Chromosome"/>
</dbReference>
<proteinExistence type="predicted"/>
<protein>
    <recommendedName>
        <fullName evidence="1">Immunity MXAN-0049 protein domain-containing protein</fullName>
    </recommendedName>
</protein>
<dbReference type="KEGG" id="snep:Enr13x_55180"/>
<evidence type="ECO:0000313" key="2">
    <source>
        <dbReference type="EMBL" id="QDV45639.1"/>
    </source>
</evidence>
<dbReference type="Pfam" id="PF07791">
    <property type="entry name" value="Imm11"/>
    <property type="match status" value="1"/>
</dbReference>
<keyword evidence="3" id="KW-1185">Reference proteome</keyword>
<dbReference type="InterPro" id="IPR012433">
    <property type="entry name" value="Imm11"/>
</dbReference>
<gene>
    <name evidence="2" type="ORF">Enr13x_55180</name>
</gene>
<sequence length="190" mass="21638">MYWVWTNRRESEDEATVSRRPAVISERRLRFDDGSAITEEVPLIEIDIDADSGSVLTENLVANATTGLLFSEKLRNVLQSVGVDNLQYFDCVIHFAAENRDVTDYRLANIVGRVACVDESTSDFMYMPSDPTEIMMINKLGIDESKIEDLLMLRLHEYDQIILVHEKVKQAVTDAGISGVQFFKPEDYRP</sequence>
<dbReference type="OrthoDB" id="1288875at2"/>
<organism evidence="2 3">
    <name type="scientific">Stieleria neptunia</name>
    <dbReference type="NCBI Taxonomy" id="2527979"/>
    <lineage>
        <taxon>Bacteria</taxon>
        <taxon>Pseudomonadati</taxon>
        <taxon>Planctomycetota</taxon>
        <taxon>Planctomycetia</taxon>
        <taxon>Pirellulales</taxon>
        <taxon>Pirellulaceae</taxon>
        <taxon>Stieleria</taxon>
    </lineage>
</organism>